<reference evidence="3" key="1">
    <citation type="submission" date="2022-11" db="UniProtKB">
        <authorList>
            <consortium name="WormBaseParasite"/>
        </authorList>
    </citation>
    <scope>IDENTIFICATION</scope>
</reference>
<evidence type="ECO:0000313" key="3">
    <source>
        <dbReference type="WBParaSite" id="PSU_v2.g21207.t1"/>
    </source>
</evidence>
<dbReference type="Proteomes" id="UP000887577">
    <property type="component" value="Unplaced"/>
</dbReference>
<feature type="region of interest" description="Disordered" evidence="1">
    <location>
        <begin position="43"/>
        <end position="83"/>
    </location>
</feature>
<sequence length="132" mass="14015">MNENARPGPGVIVALAGAPDRVVAVVGAGGDQEVHGDEQCAGNDFRQEQSDDDQHDVDADHHQRLAPHAQDEQVDGAEEEGEEVDVDLQAVAEGQRLPGLLETRLLGSAVLLEEVEAELPLRAEAGEVDCVH</sequence>
<feature type="compositionally biased region" description="Acidic residues" evidence="1">
    <location>
        <begin position="72"/>
        <end position="83"/>
    </location>
</feature>
<keyword evidence="2" id="KW-1185">Reference proteome</keyword>
<dbReference type="AlphaFoldDB" id="A0A914YP60"/>
<proteinExistence type="predicted"/>
<protein>
    <submittedName>
        <fullName evidence="3">Uncharacterized protein</fullName>
    </submittedName>
</protein>
<organism evidence="2 3">
    <name type="scientific">Panagrolaimus superbus</name>
    <dbReference type="NCBI Taxonomy" id="310955"/>
    <lineage>
        <taxon>Eukaryota</taxon>
        <taxon>Metazoa</taxon>
        <taxon>Ecdysozoa</taxon>
        <taxon>Nematoda</taxon>
        <taxon>Chromadorea</taxon>
        <taxon>Rhabditida</taxon>
        <taxon>Tylenchina</taxon>
        <taxon>Panagrolaimomorpha</taxon>
        <taxon>Panagrolaimoidea</taxon>
        <taxon>Panagrolaimidae</taxon>
        <taxon>Panagrolaimus</taxon>
    </lineage>
</organism>
<evidence type="ECO:0000256" key="1">
    <source>
        <dbReference type="SAM" id="MobiDB-lite"/>
    </source>
</evidence>
<evidence type="ECO:0000313" key="2">
    <source>
        <dbReference type="Proteomes" id="UP000887577"/>
    </source>
</evidence>
<dbReference type="WBParaSite" id="PSU_v2.g21207.t1">
    <property type="protein sequence ID" value="PSU_v2.g21207.t1"/>
    <property type="gene ID" value="PSU_v2.g21207"/>
</dbReference>
<accession>A0A914YP60</accession>
<name>A0A914YP60_9BILA</name>